<feature type="compositionally biased region" description="Polar residues" evidence="1">
    <location>
        <begin position="1"/>
        <end position="11"/>
    </location>
</feature>
<protein>
    <submittedName>
        <fullName evidence="2">Uncharacterized protein</fullName>
    </submittedName>
</protein>
<evidence type="ECO:0000256" key="1">
    <source>
        <dbReference type="SAM" id="MobiDB-lite"/>
    </source>
</evidence>
<organism evidence="2 3">
    <name type="scientific">Phycomyces blakesleeanus (strain ATCC 8743b / DSM 1359 / FGSC 10004 / NBRC 33097 / NRRL 1555)</name>
    <dbReference type="NCBI Taxonomy" id="763407"/>
    <lineage>
        <taxon>Eukaryota</taxon>
        <taxon>Fungi</taxon>
        <taxon>Fungi incertae sedis</taxon>
        <taxon>Mucoromycota</taxon>
        <taxon>Mucoromycotina</taxon>
        <taxon>Mucoromycetes</taxon>
        <taxon>Mucorales</taxon>
        <taxon>Phycomycetaceae</taxon>
        <taxon>Phycomyces</taxon>
    </lineage>
</organism>
<gene>
    <name evidence="2" type="ORF">PHYBLDRAFT_146809</name>
</gene>
<dbReference type="InParanoid" id="A0A162X5M9"/>
<dbReference type="GeneID" id="28992634"/>
<name>A0A162X5M9_PHYB8</name>
<sequence length="49" mass="5460">MRSFPTNNNAANKRRLISFDEEDLEADTTAPSEEAAGKHDRGDPKKISK</sequence>
<accession>A0A162X5M9</accession>
<evidence type="ECO:0000313" key="3">
    <source>
        <dbReference type="Proteomes" id="UP000077315"/>
    </source>
</evidence>
<dbReference type="RefSeq" id="XP_018290665.1">
    <property type="nucleotide sequence ID" value="XM_018431728.1"/>
</dbReference>
<dbReference type="Proteomes" id="UP000077315">
    <property type="component" value="Unassembled WGS sequence"/>
</dbReference>
<reference evidence="3" key="1">
    <citation type="submission" date="2015-06" db="EMBL/GenBank/DDBJ databases">
        <title>Expansion of signal transduction pathways in fungi by whole-genome duplication.</title>
        <authorList>
            <consortium name="DOE Joint Genome Institute"/>
            <person name="Corrochano L.M."/>
            <person name="Kuo A."/>
            <person name="Marcet-Houben M."/>
            <person name="Polaino S."/>
            <person name="Salamov A."/>
            <person name="Villalobos J.M."/>
            <person name="Alvarez M.I."/>
            <person name="Avalos J."/>
            <person name="Benito E.P."/>
            <person name="Benoit I."/>
            <person name="Burger G."/>
            <person name="Camino L.P."/>
            <person name="Canovas D."/>
            <person name="Cerda-Olmedo E."/>
            <person name="Cheng J.-F."/>
            <person name="Dominguez A."/>
            <person name="Elias M."/>
            <person name="Eslava A.P."/>
            <person name="Glaser F."/>
            <person name="Grimwood J."/>
            <person name="Gutierrez G."/>
            <person name="Heitman J."/>
            <person name="Henrissat B."/>
            <person name="Iturriaga E.A."/>
            <person name="Lang B.F."/>
            <person name="Lavin J.L."/>
            <person name="Lee S."/>
            <person name="Li W."/>
            <person name="Lindquist E."/>
            <person name="Lopez-Garcia S."/>
            <person name="Luque E.M."/>
            <person name="Marcos A.T."/>
            <person name="Martin J."/>
            <person name="McCluskey K."/>
            <person name="Medina H.R."/>
            <person name="Miralles-Duran A."/>
            <person name="Miyazaki A."/>
            <person name="Munoz-Torres E."/>
            <person name="Oguiza J.A."/>
            <person name="Ohm R."/>
            <person name="Olmedo M."/>
            <person name="Orejas M."/>
            <person name="Ortiz-Castellanos L."/>
            <person name="Pisabarro A.G."/>
            <person name="Rodriguez-Romero J."/>
            <person name="Ruiz-Herrera J."/>
            <person name="Ruiz-Vazquez R."/>
            <person name="Sanz C."/>
            <person name="Schackwitz W."/>
            <person name="Schmutz J."/>
            <person name="Shahriari M."/>
            <person name="Shelest E."/>
            <person name="Silva-Franco F."/>
            <person name="Soanes D."/>
            <person name="Syed K."/>
            <person name="Tagua V.G."/>
            <person name="Talbot N.J."/>
            <person name="Thon M."/>
            <person name="De vries R.P."/>
            <person name="Wiebenga A."/>
            <person name="Yadav J.S."/>
            <person name="Braun E.L."/>
            <person name="Baker S."/>
            <person name="Garre V."/>
            <person name="Horwitz B."/>
            <person name="Torres-Martinez S."/>
            <person name="Idnurm A."/>
            <person name="Herrera-Estrella A."/>
            <person name="Gabaldon T."/>
            <person name="Grigoriev I.V."/>
        </authorList>
    </citation>
    <scope>NUCLEOTIDE SEQUENCE [LARGE SCALE GENOMIC DNA]</scope>
    <source>
        <strain evidence="3">NRRL 1555(-)</strain>
    </source>
</reference>
<keyword evidence="3" id="KW-1185">Reference proteome</keyword>
<proteinExistence type="predicted"/>
<dbReference type="AlphaFoldDB" id="A0A162X5M9"/>
<evidence type="ECO:0000313" key="2">
    <source>
        <dbReference type="EMBL" id="OAD72625.1"/>
    </source>
</evidence>
<feature type="compositionally biased region" description="Basic and acidic residues" evidence="1">
    <location>
        <begin position="35"/>
        <end position="49"/>
    </location>
</feature>
<dbReference type="EMBL" id="KV440983">
    <property type="protein sequence ID" value="OAD72625.1"/>
    <property type="molecule type" value="Genomic_DNA"/>
</dbReference>
<feature type="region of interest" description="Disordered" evidence="1">
    <location>
        <begin position="1"/>
        <end position="49"/>
    </location>
</feature>
<dbReference type="VEuPathDB" id="FungiDB:PHYBLDRAFT_146809"/>